<gene>
    <name evidence="3" type="primary">LOC108815236</name>
</gene>
<dbReference type="Proteomes" id="UP000504610">
    <property type="component" value="Chromosome 7"/>
</dbReference>
<dbReference type="NCBIfam" id="TIGR01640">
    <property type="entry name" value="F_box_assoc_1"/>
    <property type="match status" value="1"/>
</dbReference>
<proteinExistence type="predicted"/>
<dbReference type="PROSITE" id="PS50181">
    <property type="entry name" value="FBOX"/>
    <property type="match status" value="1"/>
</dbReference>
<organism evidence="2 3">
    <name type="scientific">Raphanus sativus</name>
    <name type="common">Radish</name>
    <name type="synonym">Raphanus raphanistrum var. sativus</name>
    <dbReference type="NCBI Taxonomy" id="3726"/>
    <lineage>
        <taxon>Eukaryota</taxon>
        <taxon>Viridiplantae</taxon>
        <taxon>Streptophyta</taxon>
        <taxon>Embryophyta</taxon>
        <taxon>Tracheophyta</taxon>
        <taxon>Spermatophyta</taxon>
        <taxon>Magnoliopsida</taxon>
        <taxon>eudicotyledons</taxon>
        <taxon>Gunneridae</taxon>
        <taxon>Pentapetalae</taxon>
        <taxon>rosids</taxon>
        <taxon>malvids</taxon>
        <taxon>Brassicales</taxon>
        <taxon>Brassicaceae</taxon>
        <taxon>Brassiceae</taxon>
        <taxon>Raphanus</taxon>
    </lineage>
</organism>
<dbReference type="Pfam" id="PF07734">
    <property type="entry name" value="FBA_1"/>
    <property type="match status" value="1"/>
</dbReference>
<dbReference type="PANTHER" id="PTHR31672:SF13">
    <property type="entry name" value="F-BOX PROTEIN CPR30-LIKE"/>
    <property type="match status" value="1"/>
</dbReference>
<dbReference type="Gene3D" id="2.120.10.80">
    <property type="entry name" value="Kelch-type beta propeller"/>
    <property type="match status" value="1"/>
</dbReference>
<dbReference type="Pfam" id="PF00646">
    <property type="entry name" value="F-box"/>
    <property type="match status" value="1"/>
</dbReference>
<dbReference type="InterPro" id="IPR050796">
    <property type="entry name" value="SCF_F-box_component"/>
</dbReference>
<accession>A0A6J0K8U7</accession>
<dbReference type="PANTHER" id="PTHR31672">
    <property type="entry name" value="BNACNNG10540D PROTEIN"/>
    <property type="match status" value="1"/>
</dbReference>
<dbReference type="RefSeq" id="XP_018443384.1">
    <property type="nucleotide sequence ID" value="XM_018587882.2"/>
</dbReference>
<name>A0A6J0K8U7_RAPSA</name>
<dbReference type="InterPro" id="IPR036047">
    <property type="entry name" value="F-box-like_dom_sf"/>
</dbReference>
<dbReference type="InterPro" id="IPR001810">
    <property type="entry name" value="F-box_dom"/>
</dbReference>
<evidence type="ECO:0000313" key="2">
    <source>
        <dbReference type="Proteomes" id="UP000504610"/>
    </source>
</evidence>
<dbReference type="InterPro" id="IPR017451">
    <property type="entry name" value="F-box-assoc_interact_dom"/>
</dbReference>
<dbReference type="KEGG" id="rsz:108815236"/>
<dbReference type="InterPro" id="IPR015915">
    <property type="entry name" value="Kelch-typ_b-propeller"/>
</dbReference>
<dbReference type="GeneID" id="108815236"/>
<keyword evidence="2" id="KW-1185">Reference proteome</keyword>
<evidence type="ECO:0000259" key="1">
    <source>
        <dbReference type="PROSITE" id="PS50181"/>
    </source>
</evidence>
<reference evidence="2" key="1">
    <citation type="journal article" date="2019" name="Database">
        <title>The radish genome database (RadishGD): an integrated information resource for radish genomics.</title>
        <authorList>
            <person name="Yu H.J."/>
            <person name="Baek S."/>
            <person name="Lee Y.J."/>
            <person name="Cho A."/>
            <person name="Mun J.H."/>
        </authorList>
    </citation>
    <scope>NUCLEOTIDE SEQUENCE [LARGE SCALE GENOMIC DNA]</scope>
    <source>
        <strain evidence="2">cv. WK10039</strain>
    </source>
</reference>
<dbReference type="InterPro" id="IPR011043">
    <property type="entry name" value="Gal_Oxase/kelch_b-propeller"/>
</dbReference>
<dbReference type="InterPro" id="IPR006527">
    <property type="entry name" value="F-box-assoc_dom_typ1"/>
</dbReference>
<evidence type="ECO:0000313" key="3">
    <source>
        <dbReference type="RefSeq" id="XP_018443384.1"/>
    </source>
</evidence>
<sequence>MLLTQGAELLPDDLVELILEHVPVKPLLRFKSVSKKWKLTMDSPRFMERHLIRRKQLRGPDVLIFSISPEEEDIEQGRIFVLGSSIARTVWLPITGNMYCYGSCDGLVCTFSMCAPSVVANPATGWYHSLTLSNYQTYMRQGWTHFPIHWLGFGRDKIRGTFKPVWLYNSSGFEPRQDKAVVTYCEVFDFSTNAWRYVVPSSPYPISACHKPVHLDGTLYWFTECDESMVLSFDLHTETFQVIAPFPHPCPPYLRNICILDNRLCVSERKEFTQVIWSFDPSGKTWKTMCSLDLTPTSSWWLSYHAFLPIAVVDKGRLLLQSRDLKDPPVIYDLHTKSCDLIFQPNGRTRSVYYLESLFSALSN</sequence>
<feature type="domain" description="F-box" evidence="1">
    <location>
        <begin position="4"/>
        <end position="50"/>
    </location>
</feature>
<dbReference type="AlphaFoldDB" id="A0A6J0K8U7"/>
<dbReference type="Gene3D" id="1.20.1280.50">
    <property type="match status" value="1"/>
</dbReference>
<protein>
    <submittedName>
        <fullName evidence="3">F-box protein At1g11270-like</fullName>
    </submittedName>
</protein>
<reference evidence="3" key="2">
    <citation type="submission" date="2025-08" db="UniProtKB">
        <authorList>
            <consortium name="RefSeq"/>
        </authorList>
    </citation>
    <scope>IDENTIFICATION</scope>
    <source>
        <tissue evidence="3">Leaf</tissue>
    </source>
</reference>
<dbReference type="SMART" id="SM00256">
    <property type="entry name" value="FBOX"/>
    <property type="match status" value="1"/>
</dbReference>
<dbReference type="OrthoDB" id="1021923at2759"/>
<dbReference type="SUPFAM" id="SSF81383">
    <property type="entry name" value="F-box domain"/>
    <property type="match status" value="1"/>
</dbReference>
<dbReference type="SUPFAM" id="SSF50965">
    <property type="entry name" value="Galactose oxidase, central domain"/>
    <property type="match status" value="1"/>
</dbReference>